<evidence type="ECO:0000256" key="8">
    <source>
        <dbReference type="PIRNR" id="PIRNR000094"/>
    </source>
</evidence>
<dbReference type="CDD" id="cd05372">
    <property type="entry name" value="ENR_SDR"/>
    <property type="match status" value="1"/>
</dbReference>
<dbReference type="NCBIfam" id="NF005717">
    <property type="entry name" value="PRK07533.1"/>
    <property type="match status" value="1"/>
</dbReference>
<evidence type="ECO:0000256" key="4">
    <source>
        <dbReference type="ARBA" id="ARBA00022832"/>
    </source>
</evidence>
<keyword evidence="3 8" id="KW-0444">Lipid biosynthesis</keyword>
<protein>
    <recommendedName>
        <fullName evidence="8">Enoyl-[acyl-carrier-protein] reductase [NADH]</fullName>
        <ecNumber evidence="8">1.3.1.9</ecNumber>
    </recommendedName>
</protein>
<dbReference type="EC" id="1.3.1.9" evidence="8"/>
<evidence type="ECO:0000256" key="3">
    <source>
        <dbReference type="ARBA" id="ARBA00022516"/>
    </source>
</evidence>
<dbReference type="PIRSF" id="PIRSF000094">
    <property type="entry name" value="Enoyl-ACP_rdct"/>
    <property type="match status" value="1"/>
</dbReference>
<proteinExistence type="inferred from homology"/>
<keyword evidence="6" id="KW-0443">Lipid metabolism</keyword>
<dbReference type="PRINTS" id="PR00081">
    <property type="entry name" value="GDHRDH"/>
</dbReference>
<evidence type="ECO:0000256" key="6">
    <source>
        <dbReference type="ARBA" id="ARBA00023098"/>
    </source>
</evidence>
<dbReference type="Pfam" id="PF13561">
    <property type="entry name" value="adh_short_C2"/>
    <property type="match status" value="1"/>
</dbReference>
<dbReference type="Gene3D" id="3.40.50.720">
    <property type="entry name" value="NAD(P)-binding Rossmann-like Domain"/>
    <property type="match status" value="1"/>
</dbReference>
<reference evidence="9" key="1">
    <citation type="submission" date="2023-03" db="EMBL/GenBank/DDBJ databases">
        <title>Chitinimonas shenzhenensis gen. nov., sp. nov., a novel member of family Burkholderiaceae isolated from activated sludge collected in Shen Zhen, China.</title>
        <authorList>
            <person name="Wang X."/>
        </authorList>
    </citation>
    <scope>NUCLEOTIDE SEQUENCE</scope>
    <source>
        <strain evidence="9">DQS-5</strain>
    </source>
</reference>
<organism evidence="9 10">
    <name type="scientific">Parachitinimonas caeni</name>
    <dbReference type="NCBI Taxonomy" id="3031301"/>
    <lineage>
        <taxon>Bacteria</taxon>
        <taxon>Pseudomonadati</taxon>
        <taxon>Pseudomonadota</taxon>
        <taxon>Betaproteobacteria</taxon>
        <taxon>Neisseriales</taxon>
        <taxon>Chitinibacteraceae</taxon>
        <taxon>Parachitinimonas</taxon>
    </lineage>
</organism>
<keyword evidence="8" id="KW-0520">NAD</keyword>
<keyword evidence="5 8" id="KW-0560">Oxidoreductase</keyword>
<dbReference type="PANTHER" id="PTHR43159:SF2">
    <property type="entry name" value="ENOYL-[ACYL-CARRIER-PROTEIN] REDUCTASE [NADH], CHLOROPLASTIC"/>
    <property type="match status" value="1"/>
</dbReference>
<evidence type="ECO:0000256" key="5">
    <source>
        <dbReference type="ARBA" id="ARBA00023002"/>
    </source>
</evidence>
<dbReference type="Gene3D" id="1.10.8.400">
    <property type="entry name" value="Enoyl acyl carrier protein reductase"/>
    <property type="match status" value="1"/>
</dbReference>
<accession>A0ABT7DVH9</accession>
<name>A0ABT7DVH9_9NEIS</name>
<dbReference type="InterPro" id="IPR014358">
    <property type="entry name" value="Enoyl-ACP_Rdtase_NADH"/>
</dbReference>
<comment type="caution">
    <text evidence="9">The sequence shown here is derived from an EMBL/GenBank/DDBJ whole genome shotgun (WGS) entry which is preliminary data.</text>
</comment>
<comment type="pathway">
    <text evidence="1">Lipid metabolism; fatty acid biosynthesis.</text>
</comment>
<evidence type="ECO:0000313" key="9">
    <source>
        <dbReference type="EMBL" id="MDK2123834.1"/>
    </source>
</evidence>
<evidence type="ECO:0000256" key="7">
    <source>
        <dbReference type="ARBA" id="ARBA00023160"/>
    </source>
</evidence>
<dbReference type="RefSeq" id="WP_284100137.1">
    <property type="nucleotide sequence ID" value="NZ_JARRAF010000006.1"/>
</dbReference>
<comment type="similarity">
    <text evidence="2 8">Belongs to the short-chain dehydrogenases/reductases (SDR) family. FabI subfamily.</text>
</comment>
<gene>
    <name evidence="9" type="primary">fabI</name>
    <name evidence="9" type="ORF">PZA18_07205</name>
</gene>
<dbReference type="InterPro" id="IPR002347">
    <property type="entry name" value="SDR_fam"/>
</dbReference>
<comment type="catalytic activity">
    <reaction evidence="8">
        <text>a 2,3-saturated acyl-[ACP] + NAD(+) = a (2E)-enoyl-[ACP] + NADH + H(+)</text>
        <dbReference type="Rhea" id="RHEA:10240"/>
        <dbReference type="Rhea" id="RHEA-COMP:9925"/>
        <dbReference type="Rhea" id="RHEA-COMP:9926"/>
        <dbReference type="ChEBI" id="CHEBI:15378"/>
        <dbReference type="ChEBI" id="CHEBI:57540"/>
        <dbReference type="ChEBI" id="CHEBI:57945"/>
        <dbReference type="ChEBI" id="CHEBI:78784"/>
        <dbReference type="ChEBI" id="CHEBI:78785"/>
        <dbReference type="EC" id="1.3.1.9"/>
    </reaction>
</comment>
<keyword evidence="4" id="KW-0276">Fatty acid metabolism</keyword>
<dbReference type="SUPFAM" id="SSF51735">
    <property type="entry name" value="NAD(P)-binding Rossmann-fold domains"/>
    <property type="match status" value="1"/>
</dbReference>
<dbReference type="EMBL" id="JARRAF010000006">
    <property type="protein sequence ID" value="MDK2123834.1"/>
    <property type="molecule type" value="Genomic_DNA"/>
</dbReference>
<evidence type="ECO:0000256" key="2">
    <source>
        <dbReference type="ARBA" id="ARBA00009233"/>
    </source>
</evidence>
<evidence type="ECO:0000256" key="1">
    <source>
        <dbReference type="ARBA" id="ARBA00005194"/>
    </source>
</evidence>
<dbReference type="Proteomes" id="UP001172778">
    <property type="component" value="Unassembled WGS sequence"/>
</dbReference>
<keyword evidence="10" id="KW-1185">Reference proteome</keyword>
<dbReference type="InterPro" id="IPR036291">
    <property type="entry name" value="NAD(P)-bd_dom_sf"/>
</dbReference>
<sequence length="254" mass="27320">MTDLAGKKGLVVGIANDMSIAWGCAQNFRKAGAELAVTYLNEKAEAFVRPLADALDSQLVMPCNVEHPGELEAVFAAITQHWGKLDFVLHSIAYAPMDDLRGRVIDCSEQGFLRAMSVSCHSFIRMAKLAEPLMQHGGTLLTMSYYGAEKVVDHYGLMGPVKAALESTARYLAHELGPKQIRVHALSPGPLLTRAASGIAHFDDLLSQAVERAPQHQLVDIDDIGAVAAFLVSDAAHALTGSRLYVDAGYHIVG</sequence>
<dbReference type="PANTHER" id="PTHR43159">
    <property type="entry name" value="ENOYL-[ACYL-CARRIER-PROTEIN] REDUCTASE"/>
    <property type="match status" value="1"/>
</dbReference>
<evidence type="ECO:0000313" key="10">
    <source>
        <dbReference type="Proteomes" id="UP001172778"/>
    </source>
</evidence>
<keyword evidence="7 8" id="KW-0275">Fatty acid biosynthesis</keyword>